<dbReference type="PANTHER" id="PTHR43479:SF11">
    <property type="entry name" value="ACREF_ENVCD OPERON REPRESSOR-RELATED"/>
    <property type="match status" value="1"/>
</dbReference>
<feature type="domain" description="HTH tetR-type" evidence="6">
    <location>
        <begin position="5"/>
        <end position="65"/>
    </location>
</feature>
<accession>A0A161QJ37</accession>
<dbReference type="GO" id="GO:0003677">
    <property type="term" value="F:DNA binding"/>
    <property type="evidence" value="ECO:0007669"/>
    <property type="project" value="UniProtKB-UniRule"/>
</dbReference>
<evidence type="ECO:0000256" key="5">
    <source>
        <dbReference type="PROSITE-ProRule" id="PRU00335"/>
    </source>
</evidence>
<dbReference type="InterPro" id="IPR001647">
    <property type="entry name" value="HTH_TetR"/>
</dbReference>
<dbReference type="Gene3D" id="1.10.357.10">
    <property type="entry name" value="Tetracycline Repressor, domain 2"/>
    <property type="match status" value="1"/>
</dbReference>
<feature type="DNA-binding region" description="H-T-H motif" evidence="5">
    <location>
        <begin position="28"/>
        <end position="47"/>
    </location>
</feature>
<dbReference type="InterPro" id="IPR023772">
    <property type="entry name" value="DNA-bd_HTH_TetR-type_CS"/>
</dbReference>
<dbReference type="STRING" id="519424.AZF04_08665"/>
<keyword evidence="1" id="KW-0678">Repressor</keyword>
<dbReference type="SUPFAM" id="SSF46689">
    <property type="entry name" value="Homeodomain-like"/>
    <property type="match status" value="1"/>
</dbReference>
<dbReference type="InterPro" id="IPR050624">
    <property type="entry name" value="HTH-type_Tx_Regulator"/>
</dbReference>
<name>A0A161QJ37_9BACI</name>
<dbReference type="FunFam" id="1.10.10.60:FF:000141">
    <property type="entry name" value="TetR family transcriptional regulator"/>
    <property type="match status" value="1"/>
</dbReference>
<gene>
    <name evidence="7" type="ORF">AZF04_08665</name>
</gene>
<proteinExistence type="predicted"/>
<evidence type="ECO:0000313" key="7">
    <source>
        <dbReference type="EMBL" id="KYG29578.1"/>
    </source>
</evidence>
<dbReference type="GO" id="GO:0045892">
    <property type="term" value="P:negative regulation of DNA-templated transcription"/>
    <property type="evidence" value="ECO:0007669"/>
    <property type="project" value="UniProtKB-ARBA"/>
</dbReference>
<dbReference type="Gene3D" id="1.10.10.60">
    <property type="entry name" value="Homeodomain-like"/>
    <property type="match status" value="1"/>
</dbReference>
<keyword evidence="3 5" id="KW-0238">DNA-binding</keyword>
<dbReference type="InterPro" id="IPR009057">
    <property type="entry name" value="Homeodomain-like_sf"/>
</dbReference>
<dbReference type="PROSITE" id="PS50977">
    <property type="entry name" value="HTH_TETR_2"/>
    <property type="match status" value="1"/>
</dbReference>
<dbReference type="Proteomes" id="UP000075806">
    <property type="component" value="Unassembled WGS sequence"/>
</dbReference>
<evidence type="ECO:0000313" key="8">
    <source>
        <dbReference type="Proteomes" id="UP000075806"/>
    </source>
</evidence>
<sequence>MRNKEQTYKQIMETAFTMFSEKGFDQTSLTHIASEIGISKPAIYYYFKSKDELIKTLFEMIVAEIQSITFIDLEELDAKNVKSILYQVGESAILRQEKDLKFNQLFNHYVLLSTRDDYYSEQLTKIQKDFLNIFENILTKAVHLNAIKEENIVIKSQLLALVFDNITTFILTDIKLDYKKIWREAVDSVLKGIEHDEQ</sequence>
<dbReference type="PANTHER" id="PTHR43479">
    <property type="entry name" value="ACREF/ENVCD OPERON REPRESSOR-RELATED"/>
    <property type="match status" value="1"/>
</dbReference>
<keyword evidence="8" id="KW-1185">Reference proteome</keyword>
<comment type="caution">
    <text evidence="7">The sequence shown here is derived from an EMBL/GenBank/DDBJ whole genome shotgun (WGS) entry which is preliminary data.</text>
</comment>
<evidence type="ECO:0000256" key="2">
    <source>
        <dbReference type="ARBA" id="ARBA00023015"/>
    </source>
</evidence>
<dbReference type="EMBL" id="LTAO01000023">
    <property type="protein sequence ID" value="KYG29578.1"/>
    <property type="molecule type" value="Genomic_DNA"/>
</dbReference>
<reference evidence="7" key="1">
    <citation type="submission" date="2016-02" db="EMBL/GenBank/DDBJ databases">
        <title>Genome sequence of Bacillus trypoxylicola KCTC 13244(T).</title>
        <authorList>
            <person name="Jeong H."/>
            <person name="Park S.-H."/>
            <person name="Choi S.-K."/>
        </authorList>
    </citation>
    <scope>NUCLEOTIDE SEQUENCE [LARGE SCALE GENOMIC DNA]</scope>
    <source>
        <strain evidence="7">KCTC 13244</strain>
    </source>
</reference>
<dbReference type="AlphaFoldDB" id="A0A161QJ37"/>
<dbReference type="OrthoDB" id="9814200at2"/>
<dbReference type="PRINTS" id="PR00455">
    <property type="entry name" value="HTHTETR"/>
</dbReference>
<evidence type="ECO:0000256" key="4">
    <source>
        <dbReference type="ARBA" id="ARBA00023163"/>
    </source>
</evidence>
<evidence type="ECO:0000256" key="3">
    <source>
        <dbReference type="ARBA" id="ARBA00023125"/>
    </source>
</evidence>
<organism evidence="7 8">
    <name type="scientific">Alkalihalobacillus trypoxylicola</name>
    <dbReference type="NCBI Taxonomy" id="519424"/>
    <lineage>
        <taxon>Bacteria</taxon>
        <taxon>Bacillati</taxon>
        <taxon>Bacillota</taxon>
        <taxon>Bacilli</taxon>
        <taxon>Bacillales</taxon>
        <taxon>Bacillaceae</taxon>
        <taxon>Alkalihalobacillus</taxon>
    </lineage>
</organism>
<protein>
    <recommendedName>
        <fullName evidence="6">HTH tetR-type domain-containing protein</fullName>
    </recommendedName>
</protein>
<keyword evidence="2" id="KW-0805">Transcription regulation</keyword>
<evidence type="ECO:0000256" key="1">
    <source>
        <dbReference type="ARBA" id="ARBA00022491"/>
    </source>
</evidence>
<keyword evidence="4" id="KW-0804">Transcription</keyword>
<dbReference type="PROSITE" id="PS01081">
    <property type="entry name" value="HTH_TETR_1"/>
    <property type="match status" value="1"/>
</dbReference>
<dbReference type="RefSeq" id="WP_061949374.1">
    <property type="nucleotide sequence ID" value="NZ_LTAO01000023.1"/>
</dbReference>
<evidence type="ECO:0000259" key="6">
    <source>
        <dbReference type="PROSITE" id="PS50977"/>
    </source>
</evidence>
<dbReference type="Pfam" id="PF00440">
    <property type="entry name" value="TetR_N"/>
    <property type="match status" value="1"/>
</dbReference>